<dbReference type="KEGG" id="hhw:NCTC503_02132"/>
<dbReference type="NCBIfam" id="TIGR00181">
    <property type="entry name" value="pepF"/>
    <property type="match status" value="1"/>
</dbReference>
<keyword evidence="2 6" id="KW-0479">Metal-binding</keyword>
<dbReference type="Gene3D" id="1.10.287.830">
    <property type="entry name" value="putative peptidase helix hairpin domain like"/>
    <property type="match status" value="1"/>
</dbReference>
<dbReference type="OrthoDB" id="9766487at2"/>
<evidence type="ECO:0000313" key="10">
    <source>
        <dbReference type="Proteomes" id="UP000308489"/>
    </source>
</evidence>
<organism evidence="9 10">
    <name type="scientific">Hathewaya histolytica</name>
    <name type="common">Clostridium histolyticum</name>
    <dbReference type="NCBI Taxonomy" id="1498"/>
    <lineage>
        <taxon>Bacteria</taxon>
        <taxon>Bacillati</taxon>
        <taxon>Bacillota</taxon>
        <taxon>Clostridia</taxon>
        <taxon>Eubacteriales</taxon>
        <taxon>Clostridiaceae</taxon>
        <taxon>Hathewaya</taxon>
    </lineage>
</organism>
<dbReference type="Proteomes" id="UP000308489">
    <property type="component" value="Chromosome 1"/>
</dbReference>
<accession>A0A4U9RRP6</accession>
<reference evidence="9 10" key="1">
    <citation type="submission" date="2019-05" db="EMBL/GenBank/DDBJ databases">
        <authorList>
            <consortium name="Pathogen Informatics"/>
        </authorList>
    </citation>
    <scope>NUCLEOTIDE SEQUENCE [LARGE SCALE GENOMIC DNA]</scope>
    <source>
        <strain evidence="9 10">NCTC503</strain>
    </source>
</reference>
<dbReference type="SUPFAM" id="SSF55486">
    <property type="entry name" value="Metalloproteases ('zincins'), catalytic domain"/>
    <property type="match status" value="1"/>
</dbReference>
<dbReference type="AlphaFoldDB" id="A0A4U9RRP6"/>
<dbReference type="EC" id="3.4.24.-" evidence="6"/>
<dbReference type="PANTHER" id="PTHR11804">
    <property type="entry name" value="PROTEASE M3 THIMET OLIGOPEPTIDASE-RELATED"/>
    <property type="match status" value="1"/>
</dbReference>
<feature type="domain" description="Oligopeptidase F N-terminal" evidence="8">
    <location>
        <begin position="116"/>
        <end position="185"/>
    </location>
</feature>
<feature type="domain" description="Peptidase M3A/M3B catalytic" evidence="7">
    <location>
        <begin position="206"/>
        <end position="586"/>
    </location>
</feature>
<evidence type="ECO:0000256" key="1">
    <source>
        <dbReference type="ARBA" id="ARBA00022670"/>
    </source>
</evidence>
<dbReference type="GO" id="GO:0004222">
    <property type="term" value="F:metalloendopeptidase activity"/>
    <property type="evidence" value="ECO:0007669"/>
    <property type="project" value="UniProtKB-UniRule"/>
</dbReference>
<name>A0A4U9RRP6_HATHI</name>
<dbReference type="GO" id="GO:0046872">
    <property type="term" value="F:metal ion binding"/>
    <property type="evidence" value="ECO:0007669"/>
    <property type="project" value="UniProtKB-UniRule"/>
</dbReference>
<evidence type="ECO:0000256" key="3">
    <source>
        <dbReference type="ARBA" id="ARBA00022801"/>
    </source>
</evidence>
<dbReference type="InterPro" id="IPR013647">
    <property type="entry name" value="OligopepF_N_dom"/>
</dbReference>
<dbReference type="InterPro" id="IPR042088">
    <property type="entry name" value="OligoPept_F_C"/>
</dbReference>
<dbReference type="InterPro" id="IPR045090">
    <property type="entry name" value="Pept_M3A_M3B"/>
</dbReference>
<evidence type="ECO:0000259" key="8">
    <source>
        <dbReference type="Pfam" id="PF08439"/>
    </source>
</evidence>
<keyword evidence="4 6" id="KW-0862">Zinc</keyword>
<protein>
    <recommendedName>
        <fullName evidence="6">Oligopeptidase F</fullName>
        <ecNumber evidence="6">3.4.24.-</ecNumber>
    </recommendedName>
</protein>
<sequence>MGTNSTIKTRQEIDKKYKWAIENIYSSLDEFEKDYSKVKEEGIKLKEFQGKLHVGEELLRFLKKDEEVCRLADKLFVFSALKYDEDTTVTESQVIKKKMDSYMTELASIRAFFIPEILSIDNEVLEKEISRIPELETYRFYFKTVLEAKPHMLDKEKEELVAGISDSFGVPVNVFEILTSSTMNFPTIEDKDGKEFKLSDSNFTGLLKSKDRTLRKAAFEGAFGTYKQFSNTFATLMTSSMKNFASMAKTRNYKDSLEYSLKPNNIPTAVYYTTIDTINKNLQHLHKYIALKKRLLNLKEMHMYDIYMPIIEEIEDYTPYEEGVELVKKGLKPLGEEYLNVFQNGIDTRWVDVYENKGKKGGAYSWGTYDIPAYVHLNYTNHYNDVSMLAHEMGHSIHSHYSNKNQPYIYSNYSYFCAEVASTTNESLLISYLIDNEEDKYKKMFYIAAQLEQMRVVVFRQALFAEFELRVHEEIEKGNILSAEELCKMYVELNKKYYGDAIIVDEAIGTEWARIPQYYMDYYTYQYVTGFAAANSFSKAILEEGEEAIERYMNFLKSGSSDYSIELLKKAGVDMTSPKPLQDTMDIFAERLEMLEKLIND</sequence>
<keyword evidence="10" id="KW-1185">Reference proteome</keyword>
<dbReference type="RefSeq" id="WP_138210698.1">
    <property type="nucleotide sequence ID" value="NZ_CBCRUQ010000013.1"/>
</dbReference>
<dbReference type="Gene3D" id="1.20.140.70">
    <property type="entry name" value="Oligopeptidase f, N-terminal domain"/>
    <property type="match status" value="1"/>
</dbReference>
<dbReference type="Gene3D" id="1.10.1370.20">
    <property type="entry name" value="Oligoendopeptidase f, C-terminal domain"/>
    <property type="match status" value="1"/>
</dbReference>
<dbReference type="InterPro" id="IPR001567">
    <property type="entry name" value="Pept_M3A_M3B_dom"/>
</dbReference>
<proteinExistence type="inferred from homology"/>
<evidence type="ECO:0000256" key="2">
    <source>
        <dbReference type="ARBA" id="ARBA00022723"/>
    </source>
</evidence>
<keyword evidence="3 6" id="KW-0378">Hydrolase</keyword>
<comment type="cofactor">
    <cofactor evidence="6">
        <name>Zn(2+)</name>
        <dbReference type="ChEBI" id="CHEBI:29105"/>
    </cofactor>
    <text evidence="6">Binds 1 zinc ion.</text>
</comment>
<dbReference type="GO" id="GO:0006508">
    <property type="term" value="P:proteolysis"/>
    <property type="evidence" value="ECO:0007669"/>
    <property type="project" value="UniProtKB-KW"/>
</dbReference>
<evidence type="ECO:0000313" key="9">
    <source>
        <dbReference type="EMBL" id="VTQ93543.1"/>
    </source>
</evidence>
<keyword evidence="5 6" id="KW-0482">Metalloprotease</keyword>
<evidence type="ECO:0000259" key="7">
    <source>
        <dbReference type="Pfam" id="PF01432"/>
    </source>
</evidence>
<evidence type="ECO:0000256" key="4">
    <source>
        <dbReference type="ARBA" id="ARBA00022833"/>
    </source>
</evidence>
<dbReference type="CDD" id="cd09608">
    <property type="entry name" value="M3B_PepF"/>
    <property type="match status" value="1"/>
</dbReference>
<gene>
    <name evidence="9" type="primary">pepF</name>
    <name evidence="9" type="ORF">NCTC503_02132</name>
</gene>
<comment type="function">
    <text evidence="6">Has oligopeptidase activity and degrades a variety of small bioactive peptides.</text>
</comment>
<evidence type="ECO:0000256" key="5">
    <source>
        <dbReference type="ARBA" id="ARBA00023049"/>
    </source>
</evidence>
<dbReference type="GO" id="GO:0006518">
    <property type="term" value="P:peptide metabolic process"/>
    <property type="evidence" value="ECO:0007669"/>
    <property type="project" value="TreeGrafter"/>
</dbReference>
<evidence type="ECO:0000256" key="6">
    <source>
        <dbReference type="RuleBase" id="RU368091"/>
    </source>
</evidence>
<dbReference type="Pfam" id="PF01432">
    <property type="entry name" value="Peptidase_M3"/>
    <property type="match status" value="1"/>
</dbReference>
<comment type="similarity">
    <text evidence="6">Belongs to the peptidase M3B family.</text>
</comment>
<keyword evidence="1 6" id="KW-0645">Protease</keyword>
<dbReference type="EMBL" id="LR590481">
    <property type="protein sequence ID" value="VTQ93543.1"/>
    <property type="molecule type" value="Genomic_DNA"/>
</dbReference>
<dbReference type="Pfam" id="PF08439">
    <property type="entry name" value="Peptidase_M3_N"/>
    <property type="match status" value="1"/>
</dbReference>
<dbReference type="PANTHER" id="PTHR11804:SF84">
    <property type="entry name" value="SACCHAROLYSIN"/>
    <property type="match status" value="1"/>
</dbReference>
<dbReference type="InterPro" id="IPR004438">
    <property type="entry name" value="Peptidase_M3B"/>
</dbReference>